<accession>A0AAQ0RWS9</accession>
<dbReference type="Pfam" id="PF02517">
    <property type="entry name" value="Rce1-like"/>
    <property type="match status" value="1"/>
</dbReference>
<evidence type="ECO:0000256" key="1">
    <source>
        <dbReference type="SAM" id="Phobius"/>
    </source>
</evidence>
<dbReference type="GO" id="GO:0008237">
    <property type="term" value="F:metallopeptidase activity"/>
    <property type="evidence" value="ECO:0007669"/>
    <property type="project" value="UniProtKB-KW"/>
</dbReference>
<feature type="transmembrane region" description="Helical" evidence="1">
    <location>
        <begin position="39"/>
        <end position="59"/>
    </location>
</feature>
<feature type="transmembrane region" description="Helical" evidence="1">
    <location>
        <begin position="240"/>
        <end position="259"/>
    </location>
</feature>
<keyword evidence="3" id="KW-0378">Hydrolase</keyword>
<gene>
    <name evidence="3" type="ORF">BU104_12815</name>
</gene>
<feature type="domain" description="CAAX prenyl protease 2/Lysostaphin resistance protein A-like" evidence="2">
    <location>
        <begin position="128"/>
        <end position="225"/>
    </location>
</feature>
<sequence length="297" mass="34673">MLFHLINLIKEIFYIIVFIIIGIFLFEISLQIKFKAEDLSVTIGLLSAIIIVIILYLIYIKYIKSCKMLNIKYLRPIPLMWKTKYLILIFGLVIQFMLENILPSSVKSCNQTTIEKDEVNLYNSLLESGMTAPIIEEIMFRGILFIIILTASNYLFKRNNKNFDVLGIGVFFVFSSVFFGYVHVAKCSDIENIGGYLASGIAFTLVFLMTRDIKIPIILHMLTNITSVLNRNDYKVITEVIDITMIIIFLIIFSRVALVRKSKTRKDIKNQLYYISHSLNKYEYKRRVKKERKVRRK</sequence>
<reference evidence="3 4" key="1">
    <citation type="journal article" date="2016" name="Front. Microbiol.">
        <title>Comprehensive Phylogenetic Analysis of Bovine Non-aureus Staphylococci Species Based on Whole-Genome Sequencing.</title>
        <authorList>
            <person name="Naushad S."/>
            <person name="Barkema H.W."/>
            <person name="Luby C."/>
            <person name="Condas L.A."/>
            <person name="Nobrega D.B."/>
            <person name="Carson D.A."/>
            <person name="De Buck J."/>
        </authorList>
    </citation>
    <scope>NUCLEOTIDE SEQUENCE [LARGE SCALE GENOMIC DNA]</scope>
    <source>
        <strain evidence="3 4">SNUC 1349</strain>
    </source>
</reference>
<dbReference type="EMBL" id="QXUI01000011">
    <property type="protein sequence ID" value="RIM91007.1"/>
    <property type="molecule type" value="Genomic_DNA"/>
</dbReference>
<comment type="caution">
    <text evidence="3">The sequence shown here is derived from an EMBL/GenBank/DDBJ whole genome shotgun (WGS) entry which is preliminary data.</text>
</comment>
<dbReference type="Proteomes" id="UP000285579">
    <property type="component" value="Unassembled WGS sequence"/>
</dbReference>
<name>A0AAQ0RWS9_STAXY</name>
<dbReference type="GO" id="GO:0080120">
    <property type="term" value="P:CAAX-box protein maturation"/>
    <property type="evidence" value="ECO:0007669"/>
    <property type="project" value="UniProtKB-ARBA"/>
</dbReference>
<keyword evidence="3" id="KW-0645">Protease</keyword>
<feature type="transmembrane region" description="Helical" evidence="1">
    <location>
        <begin position="138"/>
        <end position="156"/>
    </location>
</feature>
<feature type="transmembrane region" description="Helical" evidence="1">
    <location>
        <begin position="12"/>
        <end position="33"/>
    </location>
</feature>
<dbReference type="GO" id="GO:0004175">
    <property type="term" value="F:endopeptidase activity"/>
    <property type="evidence" value="ECO:0007669"/>
    <property type="project" value="UniProtKB-ARBA"/>
</dbReference>
<evidence type="ECO:0000313" key="4">
    <source>
        <dbReference type="Proteomes" id="UP000285579"/>
    </source>
</evidence>
<keyword evidence="1" id="KW-0812">Transmembrane</keyword>
<feature type="transmembrane region" description="Helical" evidence="1">
    <location>
        <begin position="163"/>
        <end position="181"/>
    </location>
</feature>
<organism evidence="3 4">
    <name type="scientific">Staphylococcus xylosus</name>
    <dbReference type="NCBI Taxonomy" id="1288"/>
    <lineage>
        <taxon>Bacteria</taxon>
        <taxon>Bacillati</taxon>
        <taxon>Bacillota</taxon>
        <taxon>Bacilli</taxon>
        <taxon>Bacillales</taxon>
        <taxon>Staphylococcaceae</taxon>
        <taxon>Staphylococcus</taxon>
    </lineage>
</organism>
<protein>
    <submittedName>
        <fullName evidence="3">CPBP family intramembrane metalloprotease</fullName>
    </submittedName>
</protein>
<evidence type="ECO:0000313" key="3">
    <source>
        <dbReference type="EMBL" id="RIM91007.1"/>
    </source>
</evidence>
<proteinExistence type="predicted"/>
<feature type="transmembrane region" description="Helical" evidence="1">
    <location>
        <begin position="79"/>
        <end position="98"/>
    </location>
</feature>
<keyword evidence="1" id="KW-0472">Membrane</keyword>
<evidence type="ECO:0000259" key="2">
    <source>
        <dbReference type="Pfam" id="PF02517"/>
    </source>
</evidence>
<dbReference type="AlphaFoldDB" id="A0AAQ0RWS9"/>
<keyword evidence="1" id="KW-1133">Transmembrane helix</keyword>
<keyword evidence="3" id="KW-0482">Metalloprotease</keyword>
<dbReference type="InterPro" id="IPR003675">
    <property type="entry name" value="Rce1/LyrA-like_dom"/>
</dbReference>